<protein>
    <submittedName>
        <fullName evidence="5">D-galactonate dehydratase family member</fullName>
        <ecNumber evidence="5">4.2.1.-</ecNumber>
    </submittedName>
</protein>
<evidence type="ECO:0000259" key="4">
    <source>
        <dbReference type="SMART" id="SM00922"/>
    </source>
</evidence>
<evidence type="ECO:0000313" key="6">
    <source>
        <dbReference type="Proteomes" id="UP000236173"/>
    </source>
</evidence>
<dbReference type="SUPFAM" id="SSF54826">
    <property type="entry name" value="Enolase N-terminal domain-like"/>
    <property type="match status" value="1"/>
</dbReference>
<keyword evidence="5" id="KW-0456">Lyase</keyword>
<dbReference type="Proteomes" id="UP000236173">
    <property type="component" value="Unassembled WGS sequence"/>
</dbReference>
<dbReference type="Pfam" id="PF02746">
    <property type="entry name" value="MR_MLE_N"/>
    <property type="match status" value="1"/>
</dbReference>
<dbReference type="InterPro" id="IPR029017">
    <property type="entry name" value="Enolase-like_N"/>
</dbReference>
<accession>A0A2H5XC26</accession>
<evidence type="ECO:0000256" key="2">
    <source>
        <dbReference type="ARBA" id="ARBA00022723"/>
    </source>
</evidence>
<dbReference type="InterPro" id="IPR013341">
    <property type="entry name" value="Mandelate_racemase_N_dom"/>
</dbReference>
<dbReference type="InterPro" id="IPR029065">
    <property type="entry name" value="Enolase_C-like"/>
</dbReference>
<dbReference type="InterPro" id="IPR036849">
    <property type="entry name" value="Enolase-like_C_sf"/>
</dbReference>
<reference evidence="6" key="1">
    <citation type="submission" date="2017-09" db="EMBL/GenBank/DDBJ databases">
        <title>Metaegenomics of thermophilic ammonia-oxidizing enrichment culture.</title>
        <authorList>
            <person name="Kato S."/>
            <person name="Suzuki K."/>
        </authorList>
    </citation>
    <scope>NUCLEOTIDE SEQUENCE [LARGE SCALE GENOMIC DNA]</scope>
</reference>
<dbReference type="SFLD" id="SFLDS00001">
    <property type="entry name" value="Enolase"/>
    <property type="match status" value="1"/>
</dbReference>
<dbReference type="Gene3D" id="3.20.20.120">
    <property type="entry name" value="Enolase-like C-terminal domain"/>
    <property type="match status" value="1"/>
</dbReference>
<dbReference type="EC" id="4.2.1.-" evidence="5"/>
<keyword evidence="3" id="KW-0460">Magnesium</keyword>
<evidence type="ECO:0000313" key="5">
    <source>
        <dbReference type="EMBL" id="GBC98714.1"/>
    </source>
</evidence>
<name>A0A2H5XC26_9BACT</name>
<dbReference type="GO" id="GO:0016836">
    <property type="term" value="F:hydro-lyase activity"/>
    <property type="evidence" value="ECO:0007669"/>
    <property type="project" value="TreeGrafter"/>
</dbReference>
<dbReference type="Gene3D" id="3.30.390.10">
    <property type="entry name" value="Enolase-like, N-terminal domain"/>
    <property type="match status" value="1"/>
</dbReference>
<dbReference type="InterPro" id="IPR046945">
    <property type="entry name" value="RHMD-like"/>
</dbReference>
<dbReference type="SUPFAM" id="SSF51604">
    <property type="entry name" value="Enolase C-terminal domain-like"/>
    <property type="match status" value="1"/>
</dbReference>
<keyword evidence="2" id="KW-0479">Metal-binding</keyword>
<evidence type="ECO:0000256" key="3">
    <source>
        <dbReference type="ARBA" id="ARBA00022842"/>
    </source>
</evidence>
<dbReference type="EMBL" id="BEHT01000014">
    <property type="protein sequence ID" value="GBC98714.1"/>
    <property type="molecule type" value="Genomic_DNA"/>
</dbReference>
<feature type="domain" description="Mandelate racemase/muconate lactonizing enzyme C-terminal" evidence="4">
    <location>
        <begin position="140"/>
        <end position="236"/>
    </location>
</feature>
<sequence length="362" mass="41121">MRIIGVEAYVVEREVKRPYRWRAGLPPSPPKQEICWLRVVTDEGVDGWAVSSHGYIVADLVRRRFKDIAIGQDPLLKEQIWHQVWEVDRIEEFPIYALGLLDIALWDITAKVANLPLYKLLGGARDKILAYASTVTWESIDDYLRYADECLALGYKAIKIHTWGDVDRDGKLAKTLRRHVGDEIALMYDGSAGFRYEEALKLGRILEDANFLWYEEPMREFNIWQYQRLCRDLDIPVLVPETSDGCHYNAADFVVHGACDLLRTSAHYKGGITGAMRIAHLADAFGMYVEVHGGGLPNLHLCCAIPNTRYYEVLVINDPKAERNEHGELGIDNDGYVHIPQRPGIGWQIDVGELAKEAVMTV</sequence>
<dbReference type="PANTHER" id="PTHR13794:SF58">
    <property type="entry name" value="MITOCHONDRIAL ENOLASE SUPERFAMILY MEMBER 1"/>
    <property type="match status" value="1"/>
</dbReference>
<comment type="cofactor">
    <cofactor evidence="1">
        <name>Mg(2+)</name>
        <dbReference type="ChEBI" id="CHEBI:18420"/>
    </cofactor>
</comment>
<gene>
    <name evidence="5" type="ORF">HRbin17_01228</name>
</gene>
<proteinExistence type="predicted"/>
<dbReference type="InterPro" id="IPR013342">
    <property type="entry name" value="Mandelate_racemase_C"/>
</dbReference>
<dbReference type="AlphaFoldDB" id="A0A2H5XC26"/>
<dbReference type="GO" id="GO:0000287">
    <property type="term" value="F:magnesium ion binding"/>
    <property type="evidence" value="ECO:0007669"/>
    <property type="project" value="TreeGrafter"/>
</dbReference>
<dbReference type="GO" id="GO:0016052">
    <property type="term" value="P:carbohydrate catabolic process"/>
    <property type="evidence" value="ECO:0007669"/>
    <property type="project" value="TreeGrafter"/>
</dbReference>
<dbReference type="PANTHER" id="PTHR13794">
    <property type="entry name" value="ENOLASE SUPERFAMILY, MANDELATE RACEMASE"/>
    <property type="match status" value="1"/>
</dbReference>
<comment type="caution">
    <text evidence="5">The sequence shown here is derived from an EMBL/GenBank/DDBJ whole genome shotgun (WGS) entry which is preliminary data.</text>
</comment>
<evidence type="ECO:0000256" key="1">
    <source>
        <dbReference type="ARBA" id="ARBA00001946"/>
    </source>
</evidence>
<dbReference type="SMART" id="SM00922">
    <property type="entry name" value="MR_MLE"/>
    <property type="match status" value="1"/>
</dbReference>
<dbReference type="Pfam" id="PF13378">
    <property type="entry name" value="MR_MLE_C"/>
    <property type="match status" value="1"/>
</dbReference>
<organism evidence="5 6">
    <name type="scientific">Candidatus Fervidibacter japonicus</name>
    <dbReference type="NCBI Taxonomy" id="2035412"/>
    <lineage>
        <taxon>Bacteria</taxon>
        <taxon>Candidatus Fervidibacterota</taxon>
        <taxon>Candidatus Fervidibacter</taxon>
    </lineage>
</organism>